<keyword evidence="3" id="KW-0418">Kinase</keyword>
<feature type="domain" description="HipA-like C-terminal" evidence="4">
    <location>
        <begin position="218"/>
        <end position="394"/>
    </location>
</feature>
<keyword evidence="2" id="KW-0808">Transferase</keyword>
<dbReference type="Proteomes" id="UP000802098">
    <property type="component" value="Unassembled WGS sequence"/>
</dbReference>
<sequence length="458" mass="48921">MLPLVDFLRRRGRQAAGALAEQLGISRATLMRAVRAAGDELVVRGAARRTQYAARRALRGQAAPLPVYRVDAEGTPQQIAWLHLTAPDGSALEMLQPLGWPLDEAARDGWFDGLPYPLQDLRPQGFLGRAFARHHAATLQVSEDPAAWSDDDTLHALSLLGEDTPGDLIVGETACRRWLQRVRAARAGEAEAPLREAELAQAYPALADAAMAAGLPGSSAGGEFPKFTAWRNGADGRPQAVLVKFSGSDDSPGTRRWSDLLVCEHLAGGVLAALGLPAAVSRIVQAGGRTFLEVERFDRHGALGRSGLVSWGAINGECFGLAGRSWAEAGRALAARGWLAAQEAQALARLWQFGRLLANTDMHDGNLSFRLGPGGGAPLAIAPVYDMLPMLYAPARGVELPPREYRPELPLPQDAAAWQAAAPVALDFWQRAAADERISAGFRGVCAENTRRLAALLG</sequence>
<proteinExistence type="inferred from homology"/>
<evidence type="ECO:0000313" key="5">
    <source>
        <dbReference type="EMBL" id="NHL00129.1"/>
    </source>
</evidence>
<dbReference type="PANTHER" id="PTHR37419:SF8">
    <property type="entry name" value="TOXIN YJJJ"/>
    <property type="match status" value="1"/>
</dbReference>
<comment type="caution">
    <text evidence="5">The sequence shown here is derived from an EMBL/GenBank/DDBJ whole genome shotgun (WGS) entry which is preliminary data.</text>
</comment>
<organism evidence="5 6">
    <name type="scientific">Rubrivivax benzoatilyticus</name>
    <dbReference type="NCBI Taxonomy" id="316997"/>
    <lineage>
        <taxon>Bacteria</taxon>
        <taxon>Pseudomonadati</taxon>
        <taxon>Pseudomonadota</taxon>
        <taxon>Betaproteobacteria</taxon>
        <taxon>Burkholderiales</taxon>
        <taxon>Sphaerotilaceae</taxon>
        <taxon>Rubrivivax</taxon>
    </lineage>
</organism>
<evidence type="ECO:0000256" key="2">
    <source>
        <dbReference type="ARBA" id="ARBA00022679"/>
    </source>
</evidence>
<dbReference type="Pfam" id="PF07804">
    <property type="entry name" value="HipA_C"/>
    <property type="match status" value="1"/>
</dbReference>
<evidence type="ECO:0000313" key="6">
    <source>
        <dbReference type="Proteomes" id="UP000802098"/>
    </source>
</evidence>
<evidence type="ECO:0000256" key="3">
    <source>
        <dbReference type="ARBA" id="ARBA00022777"/>
    </source>
</evidence>
<evidence type="ECO:0000259" key="4">
    <source>
        <dbReference type="Pfam" id="PF07804"/>
    </source>
</evidence>
<dbReference type="NCBIfam" id="NF007297">
    <property type="entry name" value="PRK09775.1"/>
    <property type="match status" value="1"/>
</dbReference>
<dbReference type="PANTHER" id="PTHR37419">
    <property type="entry name" value="SERINE/THREONINE-PROTEIN KINASE TOXIN HIPA"/>
    <property type="match status" value="1"/>
</dbReference>
<name>A0ABX0HZW8_9BURK</name>
<keyword evidence="6" id="KW-1185">Reference proteome</keyword>
<dbReference type="InterPro" id="IPR012893">
    <property type="entry name" value="HipA-like_C"/>
</dbReference>
<protein>
    <submittedName>
        <fullName evidence="5">Type II toxin-antitoxin system HipA family toxin YjjJ</fullName>
    </submittedName>
</protein>
<gene>
    <name evidence="5" type="primary">yjjJ</name>
    <name evidence="5" type="ORF">G7087_17235</name>
</gene>
<dbReference type="InterPro" id="IPR052028">
    <property type="entry name" value="HipA_Ser/Thr_kinase"/>
</dbReference>
<evidence type="ECO:0000256" key="1">
    <source>
        <dbReference type="ARBA" id="ARBA00010164"/>
    </source>
</evidence>
<dbReference type="RefSeq" id="WP_009856232.1">
    <property type="nucleotide sequence ID" value="NZ_JAAOCD010000011.1"/>
</dbReference>
<comment type="similarity">
    <text evidence="1">Belongs to the HipA Ser/Thr kinase family.</text>
</comment>
<reference evidence="5 6" key="1">
    <citation type="submission" date="2020-03" db="EMBL/GenBank/DDBJ databases">
        <title>Rubrivivax benzoatilyticus JA2 (sequenced after 10 years sub-culturing).</title>
        <authorList>
            <person name="Gupta D."/>
            <person name="Chintalapati S."/>
            <person name="Chintalapati V.R."/>
        </authorList>
    </citation>
    <scope>NUCLEOTIDE SEQUENCE [LARGE SCALE GENOMIC DNA]</scope>
    <source>
        <strain evidence="5 6">JA2-Mal</strain>
    </source>
</reference>
<dbReference type="EMBL" id="JAAOCD010000011">
    <property type="protein sequence ID" value="NHL00129.1"/>
    <property type="molecule type" value="Genomic_DNA"/>
</dbReference>
<accession>A0ABX0HZW8</accession>